<evidence type="ECO:0000256" key="7">
    <source>
        <dbReference type="ARBA" id="ARBA00023136"/>
    </source>
</evidence>
<evidence type="ECO:0000256" key="9">
    <source>
        <dbReference type="SAM" id="Phobius"/>
    </source>
</evidence>
<keyword evidence="4" id="KW-0808">Transferase</keyword>
<feature type="transmembrane region" description="Helical" evidence="9">
    <location>
        <begin position="467"/>
        <end position="487"/>
    </location>
</feature>
<feature type="transmembrane region" description="Helical" evidence="9">
    <location>
        <begin position="85"/>
        <end position="103"/>
    </location>
</feature>
<keyword evidence="6 9" id="KW-1133">Transmembrane helix</keyword>
<organism evidence="10 11">
    <name type="scientific">Sumerlaea chitinivorans</name>
    <dbReference type="NCBI Taxonomy" id="2250252"/>
    <lineage>
        <taxon>Bacteria</taxon>
        <taxon>Candidatus Sumerlaeota</taxon>
        <taxon>Candidatus Sumerlaeia</taxon>
        <taxon>Candidatus Sumerlaeales</taxon>
        <taxon>Candidatus Sumerlaeaceae</taxon>
        <taxon>Candidatus Sumerlaea</taxon>
    </lineage>
</organism>
<evidence type="ECO:0000256" key="5">
    <source>
        <dbReference type="ARBA" id="ARBA00022692"/>
    </source>
</evidence>
<evidence type="ECO:0000256" key="1">
    <source>
        <dbReference type="ARBA" id="ARBA00004651"/>
    </source>
</evidence>
<dbReference type="GO" id="GO:0009103">
    <property type="term" value="P:lipopolysaccharide biosynthetic process"/>
    <property type="evidence" value="ECO:0007669"/>
    <property type="project" value="UniProtKB-ARBA"/>
</dbReference>
<keyword evidence="3" id="KW-0328">Glycosyltransferase</keyword>
<protein>
    <recommendedName>
        <fullName evidence="12">Glycosyltransferase RgtA/B/C/D-like domain-containing protein</fullName>
    </recommendedName>
</protein>
<feature type="region of interest" description="Disordered" evidence="8">
    <location>
        <begin position="502"/>
        <end position="525"/>
    </location>
</feature>
<dbReference type="GO" id="GO:0005886">
    <property type="term" value="C:plasma membrane"/>
    <property type="evidence" value="ECO:0007669"/>
    <property type="project" value="UniProtKB-SubCell"/>
</dbReference>
<feature type="transmembrane region" description="Helical" evidence="9">
    <location>
        <begin position="110"/>
        <end position="128"/>
    </location>
</feature>
<dbReference type="Proteomes" id="UP000262583">
    <property type="component" value="Chromosome"/>
</dbReference>
<evidence type="ECO:0000256" key="2">
    <source>
        <dbReference type="ARBA" id="ARBA00022475"/>
    </source>
</evidence>
<feature type="transmembrane region" description="Helical" evidence="9">
    <location>
        <begin position="31"/>
        <end position="49"/>
    </location>
</feature>
<dbReference type="GO" id="GO:0016763">
    <property type="term" value="F:pentosyltransferase activity"/>
    <property type="evidence" value="ECO:0007669"/>
    <property type="project" value="TreeGrafter"/>
</dbReference>
<keyword evidence="7 9" id="KW-0472">Membrane</keyword>
<keyword evidence="2" id="KW-1003">Cell membrane</keyword>
<evidence type="ECO:0008006" key="12">
    <source>
        <dbReference type="Google" id="ProtNLM"/>
    </source>
</evidence>
<reference evidence="10 11" key="1">
    <citation type="submission" date="2018-05" db="EMBL/GenBank/DDBJ databases">
        <title>A metagenomic window into the 2 km-deep terrestrial subsurface aquifer revealed taxonomically and functionally diverse microbial community comprising novel uncultured bacterial lineages.</title>
        <authorList>
            <person name="Kadnikov V.V."/>
            <person name="Mardanov A.V."/>
            <person name="Beletsky A.V."/>
            <person name="Banks D."/>
            <person name="Pimenov N.V."/>
            <person name="Frank Y.A."/>
            <person name="Karnachuk O.V."/>
            <person name="Ravin N.V."/>
        </authorList>
    </citation>
    <scope>NUCLEOTIDE SEQUENCE [LARGE SCALE GENOMIC DNA]</scope>
    <source>
        <strain evidence="10">BY</strain>
    </source>
</reference>
<sequence length="525" mass="60142">MPRQGFWRMILPRDGWHIFAARIFLGLRKHLSLVILVLVSVAWHVLFAANASPNIFPDTGSYVLLAEALVKGEWPDPGFAFRTPGYPAFLLIIFTCFGWKNWYAVMWIQYALAACIPVLLYFLFLPLARRPALAAVGAGAYFLDRYSLALPTVPLTEFLSAFTVLLALTVFVYGFRSLRLAAAVLAGVVAAVCVLVRPSFQLLFYAMPVLIGGLTVCYSDLREKWKTVAQWSLIFLLAFQLPLWAWAWNVYRHIGVFALSVQLGASMTNHTGAFMEDAPDEFAKIRDIYVAERNARNGNHINLFDQSAWKICEATGLTKWQLSLKFHEINKFLLPRHLTRYFEQVRQAWVRMWTEDSRYITDWTDPDGSGTGRFEATRLFRFIVEQRALRMLYWPIEKFLWNNRVLLLVIPYLLLGLSAYLFGRRRSEPLGVLVAVVIPLAVLYHVLVHIAVQFTEFGRYRLPVQPLWFSFLGFGVLCVISDMWLWARDLFGKNTVSDAGLKGATDMPKHHSRAKSQRGNRTRTR</sequence>
<comment type="subcellular location">
    <subcellularLocation>
        <location evidence="1">Cell membrane</location>
        <topology evidence="1">Multi-pass membrane protein</topology>
    </subcellularLocation>
</comment>
<evidence type="ECO:0000313" key="10">
    <source>
        <dbReference type="EMBL" id="AXA35566.1"/>
    </source>
</evidence>
<dbReference type="InterPro" id="IPR050297">
    <property type="entry name" value="LipidA_mod_glycosyltrf_83"/>
</dbReference>
<feature type="compositionally biased region" description="Basic residues" evidence="8">
    <location>
        <begin position="510"/>
        <end position="525"/>
    </location>
</feature>
<evidence type="ECO:0000256" key="8">
    <source>
        <dbReference type="SAM" id="MobiDB-lite"/>
    </source>
</evidence>
<feature type="transmembrane region" description="Helical" evidence="9">
    <location>
        <begin position="148"/>
        <end position="173"/>
    </location>
</feature>
<feature type="transmembrane region" description="Helical" evidence="9">
    <location>
        <begin position="430"/>
        <end position="447"/>
    </location>
</feature>
<keyword evidence="5 9" id="KW-0812">Transmembrane</keyword>
<feature type="transmembrane region" description="Helical" evidence="9">
    <location>
        <begin position="228"/>
        <end position="247"/>
    </location>
</feature>
<feature type="transmembrane region" description="Helical" evidence="9">
    <location>
        <begin position="405"/>
        <end position="423"/>
    </location>
</feature>
<evidence type="ECO:0000256" key="3">
    <source>
        <dbReference type="ARBA" id="ARBA00022676"/>
    </source>
</evidence>
<dbReference type="EMBL" id="CP030759">
    <property type="protein sequence ID" value="AXA35566.1"/>
    <property type="molecule type" value="Genomic_DNA"/>
</dbReference>
<dbReference type="PANTHER" id="PTHR33908">
    <property type="entry name" value="MANNOSYLTRANSFERASE YKCB-RELATED"/>
    <property type="match status" value="1"/>
</dbReference>
<feature type="transmembrane region" description="Helical" evidence="9">
    <location>
        <begin position="180"/>
        <end position="197"/>
    </location>
</feature>
<evidence type="ECO:0000256" key="4">
    <source>
        <dbReference type="ARBA" id="ARBA00022679"/>
    </source>
</evidence>
<dbReference type="KEGG" id="schv:BRCON_0789"/>
<proteinExistence type="predicted"/>
<feature type="transmembrane region" description="Helical" evidence="9">
    <location>
        <begin position="203"/>
        <end position="221"/>
    </location>
</feature>
<accession>A0A2Z4Y3Q7</accession>
<dbReference type="PANTHER" id="PTHR33908:SF11">
    <property type="entry name" value="MEMBRANE PROTEIN"/>
    <property type="match status" value="1"/>
</dbReference>
<evidence type="ECO:0000256" key="6">
    <source>
        <dbReference type="ARBA" id="ARBA00022989"/>
    </source>
</evidence>
<name>A0A2Z4Y3Q7_SUMC1</name>
<evidence type="ECO:0000313" key="11">
    <source>
        <dbReference type="Proteomes" id="UP000262583"/>
    </source>
</evidence>
<dbReference type="AlphaFoldDB" id="A0A2Z4Y3Q7"/>
<gene>
    <name evidence="10" type="ORF">BRCON_0789</name>
</gene>